<dbReference type="InParanoid" id="A0A7C8MMA7"/>
<reference evidence="1 2" key="1">
    <citation type="submission" date="2019-12" db="EMBL/GenBank/DDBJ databases">
        <title>Draft genome sequence of the ascomycete Xylaria multiplex DSM 110363.</title>
        <authorList>
            <person name="Buettner E."/>
            <person name="Kellner H."/>
        </authorList>
    </citation>
    <scope>NUCLEOTIDE SEQUENCE [LARGE SCALE GENOMIC DNA]</scope>
    <source>
        <strain evidence="1 2">DSM 110363</strain>
    </source>
</reference>
<proteinExistence type="predicted"/>
<evidence type="ECO:0000313" key="1">
    <source>
        <dbReference type="EMBL" id="KAF2963993.1"/>
    </source>
</evidence>
<sequence>MIGSLDTEGDWHTLIPILKLIDFDIASVVLSTVRPGVMHSLIAGDLSQVPEPAAMVTIKVDKDSPDKTPPTNGADITPHNYINLDEDIANLVQWCLASNGEDMPSIENLYAALLDLKAKATPGQYANYVGGEDESDSQIRKIAQRLILDAN</sequence>
<dbReference type="EMBL" id="WUBL01000171">
    <property type="protein sequence ID" value="KAF2963993.1"/>
    <property type="molecule type" value="Genomic_DNA"/>
</dbReference>
<dbReference type="OrthoDB" id="4635302at2759"/>
<dbReference type="Proteomes" id="UP000481858">
    <property type="component" value="Unassembled WGS sequence"/>
</dbReference>
<keyword evidence="2" id="KW-1185">Reference proteome</keyword>
<protein>
    <submittedName>
        <fullName evidence="1">Uncharacterized protein</fullName>
    </submittedName>
</protein>
<accession>A0A7C8MMA7</accession>
<comment type="caution">
    <text evidence="1">The sequence shown here is derived from an EMBL/GenBank/DDBJ whole genome shotgun (WGS) entry which is preliminary data.</text>
</comment>
<gene>
    <name evidence="1" type="ORF">GQX73_g9589</name>
</gene>
<name>A0A7C8MMA7_9PEZI</name>
<dbReference type="AlphaFoldDB" id="A0A7C8MMA7"/>
<evidence type="ECO:0000313" key="2">
    <source>
        <dbReference type="Proteomes" id="UP000481858"/>
    </source>
</evidence>
<organism evidence="1 2">
    <name type="scientific">Xylaria multiplex</name>
    <dbReference type="NCBI Taxonomy" id="323545"/>
    <lineage>
        <taxon>Eukaryota</taxon>
        <taxon>Fungi</taxon>
        <taxon>Dikarya</taxon>
        <taxon>Ascomycota</taxon>
        <taxon>Pezizomycotina</taxon>
        <taxon>Sordariomycetes</taxon>
        <taxon>Xylariomycetidae</taxon>
        <taxon>Xylariales</taxon>
        <taxon>Xylariaceae</taxon>
        <taxon>Xylaria</taxon>
    </lineage>
</organism>